<evidence type="ECO:0000256" key="5">
    <source>
        <dbReference type="ARBA" id="ARBA00022989"/>
    </source>
</evidence>
<evidence type="ECO:0008006" key="10">
    <source>
        <dbReference type="Google" id="ProtNLM"/>
    </source>
</evidence>
<dbReference type="InterPro" id="IPR032808">
    <property type="entry name" value="DoxX"/>
</dbReference>
<proteinExistence type="inferred from homology"/>
<evidence type="ECO:0000256" key="6">
    <source>
        <dbReference type="ARBA" id="ARBA00023136"/>
    </source>
</evidence>
<keyword evidence="5 7" id="KW-1133">Transmembrane helix</keyword>
<evidence type="ECO:0000313" key="9">
    <source>
        <dbReference type="Proteomes" id="UP000462435"/>
    </source>
</evidence>
<evidence type="ECO:0000256" key="4">
    <source>
        <dbReference type="ARBA" id="ARBA00022692"/>
    </source>
</evidence>
<sequence>MAAMSERAALAAVLAGHSPRLEAGAAALLRIGFGLIMVTHGLPKLMGASHGSMVDPMAASIKLIDSVLHLPAAPLLGLLVALLEGGGGLMLAAGLLARPVAALMALQMAAISYILGPTWPWIDRGIEYPVLMLLLALFFAVRGGGAWSMDRWLAQRLR</sequence>
<gene>
    <name evidence="8" type="ORF">GAK35_00468</name>
</gene>
<evidence type="ECO:0000256" key="7">
    <source>
        <dbReference type="SAM" id="Phobius"/>
    </source>
</evidence>
<evidence type="ECO:0000313" key="8">
    <source>
        <dbReference type="EMBL" id="KAF1047848.1"/>
    </source>
</evidence>
<keyword evidence="3" id="KW-1003">Cell membrane</keyword>
<dbReference type="PANTHER" id="PTHR33452:SF1">
    <property type="entry name" value="INNER MEMBRANE PROTEIN YPHA-RELATED"/>
    <property type="match status" value="1"/>
</dbReference>
<comment type="subcellular location">
    <subcellularLocation>
        <location evidence="1">Cell membrane</location>
        <topology evidence="1">Multi-pass membrane protein</topology>
    </subcellularLocation>
</comment>
<dbReference type="GO" id="GO:0005886">
    <property type="term" value="C:plasma membrane"/>
    <property type="evidence" value="ECO:0007669"/>
    <property type="project" value="UniProtKB-SubCell"/>
</dbReference>
<feature type="transmembrane region" description="Helical" evidence="7">
    <location>
        <begin position="72"/>
        <end position="93"/>
    </location>
</feature>
<accession>A0A7V8FZU7</accession>
<keyword evidence="6 7" id="KW-0472">Membrane</keyword>
<evidence type="ECO:0000256" key="3">
    <source>
        <dbReference type="ARBA" id="ARBA00022475"/>
    </source>
</evidence>
<comment type="caution">
    <text evidence="8">The sequence shown here is derived from an EMBL/GenBank/DDBJ whole genome shotgun (WGS) entry which is preliminary data.</text>
</comment>
<evidence type="ECO:0000256" key="2">
    <source>
        <dbReference type="ARBA" id="ARBA00006679"/>
    </source>
</evidence>
<comment type="similarity">
    <text evidence="2">Belongs to the DoxX family.</text>
</comment>
<feature type="transmembrane region" description="Helical" evidence="7">
    <location>
        <begin position="128"/>
        <end position="149"/>
    </location>
</feature>
<protein>
    <recommendedName>
        <fullName evidence="10">DoxX family protein</fullName>
    </recommendedName>
</protein>
<dbReference type="EMBL" id="WNDX01000008">
    <property type="protein sequence ID" value="KAF1047848.1"/>
    <property type="molecule type" value="Genomic_DNA"/>
</dbReference>
<keyword evidence="4 7" id="KW-0812">Transmembrane</keyword>
<feature type="transmembrane region" description="Helical" evidence="7">
    <location>
        <begin position="100"/>
        <end position="122"/>
    </location>
</feature>
<dbReference type="InterPro" id="IPR051907">
    <property type="entry name" value="DoxX-like_oxidoreductase"/>
</dbReference>
<name>A0A7V8FZU7_9BURK</name>
<reference evidence="9" key="1">
    <citation type="journal article" date="2020" name="MBio">
        <title>Horizontal gene transfer to a defensive symbiont with a reduced genome amongst a multipartite beetle microbiome.</title>
        <authorList>
            <person name="Waterworth S.C."/>
            <person name="Florez L.V."/>
            <person name="Rees E.R."/>
            <person name="Hertweck C."/>
            <person name="Kaltenpoth M."/>
            <person name="Kwan J.C."/>
        </authorList>
    </citation>
    <scope>NUCLEOTIDE SEQUENCE [LARGE SCALE GENOMIC DNA]</scope>
</reference>
<dbReference type="Proteomes" id="UP000462435">
    <property type="component" value="Unassembled WGS sequence"/>
</dbReference>
<evidence type="ECO:0000256" key="1">
    <source>
        <dbReference type="ARBA" id="ARBA00004651"/>
    </source>
</evidence>
<dbReference type="PANTHER" id="PTHR33452">
    <property type="entry name" value="OXIDOREDUCTASE CATD-RELATED"/>
    <property type="match status" value="1"/>
</dbReference>
<dbReference type="Pfam" id="PF07681">
    <property type="entry name" value="DoxX"/>
    <property type="match status" value="1"/>
</dbReference>
<organism evidence="8 9">
    <name type="scientific">Herbaspirillum frisingense</name>
    <dbReference type="NCBI Taxonomy" id="92645"/>
    <lineage>
        <taxon>Bacteria</taxon>
        <taxon>Pseudomonadati</taxon>
        <taxon>Pseudomonadota</taxon>
        <taxon>Betaproteobacteria</taxon>
        <taxon>Burkholderiales</taxon>
        <taxon>Oxalobacteraceae</taxon>
        <taxon>Herbaspirillum</taxon>
    </lineage>
</organism>
<dbReference type="AlphaFoldDB" id="A0A7V8FZU7"/>